<evidence type="ECO:0000256" key="10">
    <source>
        <dbReference type="SAM" id="Phobius"/>
    </source>
</evidence>
<reference evidence="11 12" key="1">
    <citation type="journal article" date="2016" name="Appl. Microbiol. Biotechnol.">
        <title>Characterization of T-DNA insertion mutants with decreased virulence in the entomopathogenic fungus Beauveria bassiana JEF-007.</title>
        <authorList>
            <person name="Kim S."/>
            <person name="Lee S.J."/>
            <person name="Nai Y.S."/>
            <person name="Yu J.S."/>
            <person name="Lee M.R."/>
            <person name="Yang Y.T."/>
            <person name="Kim J.S."/>
        </authorList>
    </citation>
    <scope>NUCLEOTIDE SEQUENCE [LARGE SCALE GENOMIC DNA]</scope>
    <source>
        <strain evidence="11 12">JEF-007</strain>
    </source>
</reference>
<keyword evidence="4 8" id="KW-0479">Metal-binding</keyword>
<dbReference type="PROSITE" id="PS00086">
    <property type="entry name" value="CYTOCHROME_P450"/>
    <property type="match status" value="1"/>
</dbReference>
<evidence type="ECO:0000256" key="2">
    <source>
        <dbReference type="ARBA" id="ARBA00010617"/>
    </source>
</evidence>
<evidence type="ECO:0000256" key="9">
    <source>
        <dbReference type="RuleBase" id="RU000461"/>
    </source>
</evidence>
<name>A0A2N6P2A8_BEABA</name>
<dbReference type="Pfam" id="PF00067">
    <property type="entry name" value="p450"/>
    <property type="match status" value="1"/>
</dbReference>
<dbReference type="Gene3D" id="1.10.630.10">
    <property type="entry name" value="Cytochrome P450"/>
    <property type="match status" value="1"/>
</dbReference>
<dbReference type="GO" id="GO:0016705">
    <property type="term" value="F:oxidoreductase activity, acting on paired donors, with incorporation or reduction of molecular oxygen"/>
    <property type="evidence" value="ECO:0007669"/>
    <property type="project" value="InterPro"/>
</dbReference>
<evidence type="ECO:0000256" key="1">
    <source>
        <dbReference type="ARBA" id="ARBA00001971"/>
    </source>
</evidence>
<comment type="cofactor">
    <cofactor evidence="1 8">
        <name>heme</name>
        <dbReference type="ChEBI" id="CHEBI:30413"/>
    </cofactor>
</comment>
<dbReference type="Proteomes" id="UP000235728">
    <property type="component" value="Unassembled WGS sequence"/>
</dbReference>
<dbReference type="AlphaFoldDB" id="A0A2N6P2A8"/>
<evidence type="ECO:0000256" key="7">
    <source>
        <dbReference type="ARBA" id="ARBA00023033"/>
    </source>
</evidence>
<comment type="caution">
    <text evidence="11">The sequence shown here is derived from an EMBL/GenBank/DDBJ whole genome shotgun (WGS) entry which is preliminary data.</text>
</comment>
<evidence type="ECO:0000256" key="4">
    <source>
        <dbReference type="ARBA" id="ARBA00022723"/>
    </source>
</evidence>
<dbReference type="GO" id="GO:0005506">
    <property type="term" value="F:iron ion binding"/>
    <property type="evidence" value="ECO:0007669"/>
    <property type="project" value="InterPro"/>
</dbReference>
<gene>
    <name evidence="11" type="primary">stcB_1</name>
    <name evidence="11" type="ORF">BM221_001077</name>
</gene>
<evidence type="ECO:0000256" key="5">
    <source>
        <dbReference type="ARBA" id="ARBA00023002"/>
    </source>
</evidence>
<keyword evidence="6 8" id="KW-0408">Iron</keyword>
<dbReference type="GO" id="GO:0004497">
    <property type="term" value="F:monooxygenase activity"/>
    <property type="evidence" value="ECO:0007669"/>
    <property type="project" value="UniProtKB-KW"/>
</dbReference>
<dbReference type="InterPro" id="IPR001128">
    <property type="entry name" value="Cyt_P450"/>
</dbReference>
<dbReference type="PANTHER" id="PTHR24305:SF96">
    <property type="entry name" value="CYTOCHROME P450 MONOOXYGENASE STCB-RELATED"/>
    <property type="match status" value="1"/>
</dbReference>
<keyword evidence="10" id="KW-1133">Transmembrane helix</keyword>
<sequence>MELQLLKGVNLYIALGAVATFWLLAVSFFVVGFKARPNANDGIQKIVTIFRNPLSKVPGPWYTHFTALPNQMSMFKGFTPGHAHKLHQKYGRIVRIGPDEISIAEIDDIKKVYGHKETFLKHPAYRALAPSKVDSMFNTSDVDLHRRYRRLLASPMSESSLKSAIPDVYSRATAAVYRMGEELQSRGAMDVYKWWFFFTTDTLGELTFGSSFNMIESGKKNQYFEDILAVNKFGGIRLLVPGLTKLAQYITIPIVDNAVAGGKRMRDYAMQSIARQKDAVLSGDAKAKDTLFSKVFKAKDDDTLTEEEVTVNAQTYIVAGSDTTSNTLTYLTWAVCRRPDIRARLVAEVAALPDDFTEADTRELRYLEQVIAETMRLHAAAPCSLARVVPPEGVCLSGYYIEGGTTVGCQGYTMHRDRDIFPEPDEFKPERWENPTRAMKEAYMPFGRGARTCVGSHLAMIEIRLGVCLFFRQFPNATVSTKEGMSDADMESKIYFLNSPAGKRCLIEG</sequence>
<feature type="binding site" description="axial binding residue" evidence="8">
    <location>
        <position position="453"/>
    </location>
    <ligand>
        <name>heme</name>
        <dbReference type="ChEBI" id="CHEBI:30413"/>
    </ligand>
    <ligandPart>
        <name>Fe</name>
        <dbReference type="ChEBI" id="CHEBI:18248"/>
    </ligandPart>
</feature>
<dbReference type="InterPro" id="IPR050121">
    <property type="entry name" value="Cytochrome_P450_monoxygenase"/>
</dbReference>
<dbReference type="PRINTS" id="PR00465">
    <property type="entry name" value="EP450IV"/>
</dbReference>
<dbReference type="GO" id="GO:0020037">
    <property type="term" value="F:heme binding"/>
    <property type="evidence" value="ECO:0007669"/>
    <property type="project" value="InterPro"/>
</dbReference>
<dbReference type="OMA" id="RICIGVH"/>
<dbReference type="InterPro" id="IPR017972">
    <property type="entry name" value="Cyt_P450_CS"/>
</dbReference>
<feature type="transmembrane region" description="Helical" evidence="10">
    <location>
        <begin position="12"/>
        <end position="33"/>
    </location>
</feature>
<organism evidence="11 12">
    <name type="scientific">Beauveria bassiana</name>
    <name type="common">White muscardine disease fungus</name>
    <name type="synonym">Tritirachium shiotae</name>
    <dbReference type="NCBI Taxonomy" id="176275"/>
    <lineage>
        <taxon>Eukaryota</taxon>
        <taxon>Fungi</taxon>
        <taxon>Dikarya</taxon>
        <taxon>Ascomycota</taxon>
        <taxon>Pezizomycotina</taxon>
        <taxon>Sordariomycetes</taxon>
        <taxon>Hypocreomycetidae</taxon>
        <taxon>Hypocreales</taxon>
        <taxon>Cordycipitaceae</taxon>
        <taxon>Beauveria</taxon>
    </lineage>
</organism>
<evidence type="ECO:0000313" key="11">
    <source>
        <dbReference type="EMBL" id="PMB73654.1"/>
    </source>
</evidence>
<evidence type="ECO:0000313" key="12">
    <source>
        <dbReference type="Proteomes" id="UP000235728"/>
    </source>
</evidence>
<dbReference type="PANTHER" id="PTHR24305">
    <property type="entry name" value="CYTOCHROME P450"/>
    <property type="match status" value="1"/>
</dbReference>
<protein>
    <submittedName>
        <fullName evidence="11">Putative sterigmatocystin biosynthesis P450 monooxygenase STCB</fullName>
    </submittedName>
</protein>
<accession>A0A2N6P2A8</accession>
<dbReference type="PRINTS" id="PR00385">
    <property type="entry name" value="P450"/>
</dbReference>
<keyword evidence="5 9" id="KW-0560">Oxidoreductase</keyword>
<keyword evidence="7 9" id="KW-0503">Monooxygenase</keyword>
<dbReference type="InterPro" id="IPR036396">
    <property type="entry name" value="Cyt_P450_sf"/>
</dbReference>
<evidence type="ECO:0000256" key="3">
    <source>
        <dbReference type="ARBA" id="ARBA00022617"/>
    </source>
</evidence>
<proteinExistence type="inferred from homology"/>
<comment type="similarity">
    <text evidence="2 9">Belongs to the cytochrome P450 family.</text>
</comment>
<dbReference type="InterPro" id="IPR002403">
    <property type="entry name" value="Cyt_P450_E_grp-IV"/>
</dbReference>
<evidence type="ECO:0000256" key="6">
    <source>
        <dbReference type="ARBA" id="ARBA00023004"/>
    </source>
</evidence>
<keyword evidence="10" id="KW-0812">Transmembrane</keyword>
<keyword evidence="10" id="KW-0472">Membrane</keyword>
<evidence type="ECO:0000256" key="8">
    <source>
        <dbReference type="PIRSR" id="PIRSR602403-1"/>
    </source>
</evidence>
<dbReference type="CDD" id="cd11059">
    <property type="entry name" value="CYP_fungal"/>
    <property type="match status" value="1"/>
</dbReference>
<keyword evidence="3 8" id="KW-0349">Heme</keyword>
<dbReference type="SUPFAM" id="SSF48264">
    <property type="entry name" value="Cytochrome P450"/>
    <property type="match status" value="1"/>
</dbReference>
<dbReference type="EMBL" id="MRVG01000001">
    <property type="protein sequence ID" value="PMB73654.1"/>
    <property type="molecule type" value="Genomic_DNA"/>
</dbReference>